<gene>
    <name evidence="1" type="ORF">MANES_S090700</name>
</gene>
<evidence type="ECO:0000313" key="1">
    <source>
        <dbReference type="EMBL" id="OAY21399.1"/>
    </source>
</evidence>
<organism evidence="1">
    <name type="scientific">Manihot esculenta</name>
    <name type="common">Cassava</name>
    <name type="synonym">Jatropha manihot</name>
    <dbReference type="NCBI Taxonomy" id="3983"/>
    <lineage>
        <taxon>Eukaryota</taxon>
        <taxon>Viridiplantae</taxon>
        <taxon>Streptophyta</taxon>
        <taxon>Embryophyta</taxon>
        <taxon>Tracheophyta</taxon>
        <taxon>Spermatophyta</taxon>
        <taxon>Magnoliopsida</taxon>
        <taxon>eudicotyledons</taxon>
        <taxon>Gunneridae</taxon>
        <taxon>Pentapetalae</taxon>
        <taxon>rosids</taxon>
        <taxon>fabids</taxon>
        <taxon>Malpighiales</taxon>
        <taxon>Euphorbiaceae</taxon>
        <taxon>Crotonoideae</taxon>
        <taxon>Manihoteae</taxon>
        <taxon>Manihot</taxon>
    </lineage>
</organism>
<accession>A0A199U9N9</accession>
<sequence>MAQPPSANDLIIQLTTQLDQAELQGRVLIGEGDDNTNVGQHGEWRFCVVGRLFSDRAVNFDAFQHIMAIAWRPDPGMFVKELDNNIFIF</sequence>
<proteinExistence type="predicted"/>
<reference evidence="1" key="1">
    <citation type="submission" date="2016-02" db="EMBL/GenBank/DDBJ databases">
        <title>WGS assembly of Manihot esculenta.</title>
        <authorList>
            <person name="Bredeson J.V."/>
            <person name="Prochnik S.E."/>
            <person name="Lyons J.B."/>
            <person name="Schmutz J."/>
            <person name="Grimwood J."/>
            <person name="Vrebalov J."/>
            <person name="Bart R.S."/>
            <person name="Amuge T."/>
            <person name="Ferguson M.E."/>
            <person name="Green R."/>
            <person name="Putnam N."/>
            <person name="Stites J."/>
            <person name="Rounsley S."/>
            <person name="Rokhsar D.S."/>
        </authorList>
    </citation>
    <scope>NUCLEOTIDE SEQUENCE [LARGE SCALE GENOMIC DNA]</scope>
    <source>
        <tissue evidence="1">Leaf</tissue>
    </source>
</reference>
<dbReference type="AlphaFoldDB" id="A0A199U9N9"/>
<name>A0A199U9N9_MANES</name>
<dbReference type="EMBL" id="KV450965">
    <property type="protein sequence ID" value="OAY21399.1"/>
    <property type="molecule type" value="Genomic_DNA"/>
</dbReference>
<protein>
    <submittedName>
        <fullName evidence="1">Uncharacterized protein</fullName>
    </submittedName>
</protein>